<organism evidence="1">
    <name type="scientific">viral metagenome</name>
    <dbReference type="NCBI Taxonomy" id="1070528"/>
    <lineage>
        <taxon>unclassified sequences</taxon>
        <taxon>metagenomes</taxon>
        <taxon>organismal metagenomes</taxon>
    </lineage>
</organism>
<evidence type="ECO:0000313" key="1">
    <source>
        <dbReference type="EMBL" id="QHU36705.1"/>
    </source>
</evidence>
<name>A0A6C0M367_9ZZZZ</name>
<proteinExistence type="predicted"/>
<protein>
    <submittedName>
        <fullName evidence="1">Uncharacterized protein</fullName>
    </submittedName>
</protein>
<sequence length="260" mass="29404">MNVQLLSNPFLSASMLPQTRKRARSLPLLKNTHVCGKTHEKTLGNELSMSTDTVFELNPITLPYFISKFTYANGLWFKFIVVHHNQRHRVFVCNGSLITRHSVIYIDAMMELIKRDPGRDAKYDHLIELYDYIVACKTSKKGLQGCPDIKRAQAKFSAVFKRHFNCMEVLSAGSGTVFYNAGDPRITICLNTKSGHYRPTLKHVDLAKEVVETIVANAPFLSRYDIAVISQYKPRKGTLKRVFGATNAHKLGMCIPPNKT</sequence>
<dbReference type="AlphaFoldDB" id="A0A6C0M367"/>
<dbReference type="EMBL" id="MN740631">
    <property type="protein sequence ID" value="QHU36705.1"/>
    <property type="molecule type" value="Genomic_DNA"/>
</dbReference>
<accession>A0A6C0M367</accession>
<reference evidence="1" key="1">
    <citation type="journal article" date="2020" name="Nature">
        <title>Giant virus diversity and host interactions through global metagenomics.</title>
        <authorList>
            <person name="Schulz F."/>
            <person name="Roux S."/>
            <person name="Paez-Espino D."/>
            <person name="Jungbluth S."/>
            <person name="Walsh D.A."/>
            <person name="Denef V.J."/>
            <person name="McMahon K.D."/>
            <person name="Konstantinidis K.T."/>
            <person name="Eloe-Fadrosh E.A."/>
            <person name="Kyrpides N.C."/>
            <person name="Woyke T."/>
        </authorList>
    </citation>
    <scope>NUCLEOTIDE SEQUENCE</scope>
    <source>
        <strain evidence="1">GVMAG-S-1035124-57</strain>
    </source>
</reference>